<dbReference type="PANTHER" id="PTHR31793:SF27">
    <property type="entry name" value="NOVEL THIOESTERASE SUPERFAMILY DOMAIN AND SAPOSIN A-TYPE DOMAIN CONTAINING PROTEIN (0610012H03RIK)"/>
    <property type="match status" value="1"/>
</dbReference>
<dbReference type="STRING" id="1838286.Verru16b_00959"/>
<dbReference type="RefSeq" id="WP_069961213.1">
    <property type="nucleotide sequence ID" value="NZ_CP016094.1"/>
</dbReference>
<gene>
    <name evidence="3" type="primary">fadM</name>
    <name evidence="3" type="ORF">Verru16b_00959</name>
</gene>
<evidence type="ECO:0000256" key="2">
    <source>
        <dbReference type="ARBA" id="ARBA00022801"/>
    </source>
</evidence>
<evidence type="ECO:0000313" key="3">
    <source>
        <dbReference type="EMBL" id="AOS43901.1"/>
    </source>
</evidence>
<dbReference type="KEGG" id="obg:Verru16b_00959"/>
<dbReference type="Gene3D" id="3.10.129.10">
    <property type="entry name" value="Hotdog Thioesterase"/>
    <property type="match status" value="1"/>
</dbReference>
<proteinExistence type="inferred from homology"/>
<dbReference type="EC" id="3.1.2.-" evidence="3"/>
<dbReference type="GO" id="GO:0047617">
    <property type="term" value="F:fatty acyl-CoA hydrolase activity"/>
    <property type="evidence" value="ECO:0007669"/>
    <property type="project" value="TreeGrafter"/>
</dbReference>
<dbReference type="PANTHER" id="PTHR31793">
    <property type="entry name" value="4-HYDROXYBENZOYL-COA THIOESTERASE FAMILY MEMBER"/>
    <property type="match status" value="1"/>
</dbReference>
<keyword evidence="2 3" id="KW-0378">Hydrolase</keyword>
<keyword evidence="4" id="KW-1185">Reference proteome</keyword>
<evidence type="ECO:0000313" key="4">
    <source>
        <dbReference type="Proteomes" id="UP000095228"/>
    </source>
</evidence>
<dbReference type="AlphaFoldDB" id="A0A1D8ASL7"/>
<dbReference type="InterPro" id="IPR050563">
    <property type="entry name" value="4-hydroxybenzoyl-CoA_TE"/>
</dbReference>
<dbReference type="OrthoDB" id="194341at2"/>
<name>A0A1D8ASL7_9BACT</name>
<accession>A0A1D8ASL7</accession>
<evidence type="ECO:0000256" key="1">
    <source>
        <dbReference type="ARBA" id="ARBA00005953"/>
    </source>
</evidence>
<comment type="similarity">
    <text evidence="1">Belongs to the 4-hydroxybenzoyl-CoA thioesterase family.</text>
</comment>
<reference evidence="3 4" key="1">
    <citation type="submission" date="2016-06" db="EMBL/GenBank/DDBJ databases">
        <title>Three novel species with peptidoglycan cell walls form the new genus Lacunisphaera gen. nov. in the family Opitutaceae of the verrucomicrobial subdivision 4.</title>
        <authorList>
            <person name="Rast P."/>
            <person name="Gloeckner I."/>
            <person name="Jogler M."/>
            <person name="Boedeker C."/>
            <person name="Jeske O."/>
            <person name="Wiegand S."/>
            <person name="Reinhardt R."/>
            <person name="Schumann P."/>
            <person name="Rohde M."/>
            <person name="Spring S."/>
            <person name="Gloeckner F.O."/>
            <person name="Jogler C."/>
        </authorList>
    </citation>
    <scope>NUCLEOTIDE SEQUENCE [LARGE SCALE GENOMIC DNA]</scope>
    <source>
        <strain evidence="3 4">IG16b</strain>
    </source>
</reference>
<dbReference type="Proteomes" id="UP000095228">
    <property type="component" value="Chromosome"/>
</dbReference>
<protein>
    <submittedName>
        <fullName evidence="3">Long-chain acyl-CoA thioesterase FadM</fullName>
        <ecNumber evidence="3">3.1.2.-</ecNumber>
    </submittedName>
</protein>
<dbReference type="InterPro" id="IPR029069">
    <property type="entry name" value="HotDog_dom_sf"/>
</dbReference>
<dbReference type="CDD" id="cd00586">
    <property type="entry name" value="4HBT"/>
    <property type="match status" value="1"/>
</dbReference>
<dbReference type="EMBL" id="CP016094">
    <property type="protein sequence ID" value="AOS43901.1"/>
    <property type="molecule type" value="Genomic_DNA"/>
</dbReference>
<sequence>MDAAEAVEPGLVYAKFESELAVRPDDIDMYQHVHSSRYMDYVLAARFDQMERCYGMPMAEFQQLGFGWVIAATQMNFRRSLTLGDKMTVRCWIEKFTLIGLRLQFEIERRPDGKRVCDGWFDYVMISLETTRPVRIPDAIRRKYSI</sequence>
<dbReference type="Pfam" id="PF13279">
    <property type="entry name" value="4HBT_2"/>
    <property type="match status" value="1"/>
</dbReference>
<dbReference type="SUPFAM" id="SSF54637">
    <property type="entry name" value="Thioesterase/thiol ester dehydrase-isomerase"/>
    <property type="match status" value="1"/>
</dbReference>
<organism evidence="3 4">
    <name type="scientific">Lacunisphaera limnophila</name>
    <dbReference type="NCBI Taxonomy" id="1838286"/>
    <lineage>
        <taxon>Bacteria</taxon>
        <taxon>Pseudomonadati</taxon>
        <taxon>Verrucomicrobiota</taxon>
        <taxon>Opitutia</taxon>
        <taxon>Opitutales</taxon>
        <taxon>Opitutaceae</taxon>
        <taxon>Lacunisphaera</taxon>
    </lineage>
</organism>